<feature type="domain" description="EamA" evidence="7">
    <location>
        <begin position="8"/>
        <end position="139"/>
    </location>
</feature>
<evidence type="ECO:0000256" key="6">
    <source>
        <dbReference type="SAM" id="Phobius"/>
    </source>
</evidence>
<keyword evidence="4 6" id="KW-1133">Transmembrane helix</keyword>
<feature type="transmembrane region" description="Helical" evidence="6">
    <location>
        <begin position="155"/>
        <end position="174"/>
    </location>
</feature>
<organism evidence="8 9">
    <name type="scientific">candidate division MSBL1 archaeon SCGC-AAA259I09</name>
    <dbReference type="NCBI Taxonomy" id="1698267"/>
    <lineage>
        <taxon>Archaea</taxon>
        <taxon>Methanobacteriati</taxon>
        <taxon>Methanobacteriota</taxon>
        <taxon>candidate division MSBL1</taxon>
    </lineage>
</organism>
<feature type="transmembrane region" description="Helical" evidence="6">
    <location>
        <begin position="97"/>
        <end position="116"/>
    </location>
</feature>
<sequence>MQIDIASALLATLSAVFFAVEISLIRKSTVKGEPIDAAMITMWINLLIFAPLTLFYYPDFGLKIKTILAFTAAGIFGSFLARICLYEGTKRVGASKSSPILKGDLLIASLVGLIILEEPITSGHISGILVLLAGVILVSYEMEKEKTGSNWKPKIGLLYPFGAMIFSGLSRPFAKVGLSAGTPVIAGLTVKFFVATAILSTYYIKKGNSPLAPFKARGRNYFIGAGIATSIGMWLIYSALRSSRVVVVMPFWSLSPLFVLVISYFFLKRLESISGKLILGTILVIIGTTLTGIFM</sequence>
<dbReference type="AlphaFoldDB" id="A0A133UQM4"/>
<feature type="transmembrane region" description="Helical" evidence="6">
    <location>
        <begin position="246"/>
        <end position="265"/>
    </location>
</feature>
<accession>A0A133UQM4</accession>
<dbReference type="InterPro" id="IPR037185">
    <property type="entry name" value="EmrE-like"/>
</dbReference>
<dbReference type="Proteomes" id="UP000070463">
    <property type="component" value="Unassembled WGS sequence"/>
</dbReference>
<name>A0A133UQM4_9EURY</name>
<gene>
    <name evidence="8" type="ORF">AKJ37_05010</name>
</gene>
<evidence type="ECO:0000256" key="1">
    <source>
        <dbReference type="ARBA" id="ARBA00004651"/>
    </source>
</evidence>
<dbReference type="InterPro" id="IPR000620">
    <property type="entry name" value="EamA_dom"/>
</dbReference>
<feature type="transmembrane region" description="Helical" evidence="6">
    <location>
        <begin position="37"/>
        <end position="58"/>
    </location>
</feature>
<keyword evidence="3 6" id="KW-0812">Transmembrane</keyword>
<feature type="transmembrane region" description="Helical" evidence="6">
    <location>
        <begin position="64"/>
        <end position="85"/>
    </location>
</feature>
<dbReference type="Pfam" id="PF00892">
    <property type="entry name" value="EamA"/>
    <property type="match status" value="2"/>
</dbReference>
<feature type="domain" description="EamA" evidence="7">
    <location>
        <begin position="155"/>
        <end position="291"/>
    </location>
</feature>
<evidence type="ECO:0000256" key="5">
    <source>
        <dbReference type="ARBA" id="ARBA00023136"/>
    </source>
</evidence>
<dbReference type="GO" id="GO:0005886">
    <property type="term" value="C:plasma membrane"/>
    <property type="evidence" value="ECO:0007669"/>
    <property type="project" value="UniProtKB-SubCell"/>
</dbReference>
<feature type="transmembrane region" description="Helical" evidence="6">
    <location>
        <begin position="180"/>
        <end position="200"/>
    </location>
</feature>
<dbReference type="SUPFAM" id="SSF103481">
    <property type="entry name" value="Multidrug resistance efflux transporter EmrE"/>
    <property type="match status" value="2"/>
</dbReference>
<evidence type="ECO:0000313" key="8">
    <source>
        <dbReference type="EMBL" id="KXA96531.1"/>
    </source>
</evidence>
<evidence type="ECO:0000256" key="3">
    <source>
        <dbReference type="ARBA" id="ARBA00022692"/>
    </source>
</evidence>
<evidence type="ECO:0000313" key="9">
    <source>
        <dbReference type="Proteomes" id="UP000070463"/>
    </source>
</evidence>
<dbReference type="PANTHER" id="PTHR32322:SF18">
    <property type="entry name" value="S-ADENOSYLMETHIONINE_S-ADENOSYLHOMOCYSTEINE TRANSPORTER"/>
    <property type="match status" value="1"/>
</dbReference>
<dbReference type="InterPro" id="IPR050638">
    <property type="entry name" value="AA-Vitamin_Transporters"/>
</dbReference>
<proteinExistence type="predicted"/>
<protein>
    <recommendedName>
        <fullName evidence="7">EamA domain-containing protein</fullName>
    </recommendedName>
</protein>
<reference evidence="8 9" key="1">
    <citation type="journal article" date="2016" name="Sci. Rep.">
        <title>Metabolic traits of an uncultured archaeal lineage -MSBL1- from brine pools of the Red Sea.</title>
        <authorList>
            <person name="Mwirichia R."/>
            <person name="Alam I."/>
            <person name="Rashid M."/>
            <person name="Vinu M."/>
            <person name="Ba-Alawi W."/>
            <person name="Anthony Kamau A."/>
            <person name="Kamanda Ngugi D."/>
            <person name="Goker M."/>
            <person name="Klenk H.P."/>
            <person name="Bajic V."/>
            <person name="Stingl U."/>
        </authorList>
    </citation>
    <scope>NUCLEOTIDE SEQUENCE [LARGE SCALE GENOMIC DNA]</scope>
    <source>
        <strain evidence="8">SCGC-AAA259I09</strain>
    </source>
</reference>
<keyword evidence="9" id="KW-1185">Reference proteome</keyword>
<evidence type="ECO:0000256" key="4">
    <source>
        <dbReference type="ARBA" id="ARBA00022989"/>
    </source>
</evidence>
<dbReference type="PANTHER" id="PTHR32322">
    <property type="entry name" value="INNER MEMBRANE TRANSPORTER"/>
    <property type="match status" value="1"/>
</dbReference>
<evidence type="ECO:0000259" key="7">
    <source>
        <dbReference type="Pfam" id="PF00892"/>
    </source>
</evidence>
<keyword evidence="2" id="KW-1003">Cell membrane</keyword>
<evidence type="ECO:0000256" key="2">
    <source>
        <dbReference type="ARBA" id="ARBA00022475"/>
    </source>
</evidence>
<dbReference type="Gene3D" id="1.10.3730.20">
    <property type="match status" value="2"/>
</dbReference>
<dbReference type="EMBL" id="LHXR01000076">
    <property type="protein sequence ID" value="KXA96531.1"/>
    <property type="molecule type" value="Genomic_DNA"/>
</dbReference>
<comment type="caution">
    <text evidence="8">The sequence shown here is derived from an EMBL/GenBank/DDBJ whole genome shotgun (WGS) entry which is preliminary data.</text>
</comment>
<comment type="subcellular location">
    <subcellularLocation>
        <location evidence="1">Cell membrane</location>
        <topology evidence="1">Multi-pass membrane protein</topology>
    </subcellularLocation>
</comment>
<feature type="transmembrane region" description="Helical" evidence="6">
    <location>
        <begin position="122"/>
        <end position="143"/>
    </location>
</feature>
<feature type="transmembrane region" description="Helical" evidence="6">
    <location>
        <begin position="277"/>
        <end position="294"/>
    </location>
</feature>
<keyword evidence="5 6" id="KW-0472">Membrane</keyword>
<feature type="transmembrane region" description="Helical" evidence="6">
    <location>
        <begin position="6"/>
        <end position="25"/>
    </location>
</feature>
<feature type="transmembrane region" description="Helical" evidence="6">
    <location>
        <begin position="221"/>
        <end position="240"/>
    </location>
</feature>